<evidence type="ECO:0008006" key="5">
    <source>
        <dbReference type="Google" id="ProtNLM"/>
    </source>
</evidence>
<dbReference type="RefSeq" id="WP_111934307.1">
    <property type="nucleotide sequence ID" value="NZ_CADFFP010000011.1"/>
</dbReference>
<proteinExistence type="predicted"/>
<gene>
    <name evidence="3" type="ORF">BX591_123102</name>
</gene>
<dbReference type="Proteomes" id="UP000248918">
    <property type="component" value="Unassembled WGS sequence"/>
</dbReference>
<dbReference type="Pfam" id="PF20906">
    <property type="entry name" value="S-Me-THD_C"/>
    <property type="match status" value="1"/>
</dbReference>
<dbReference type="SUPFAM" id="SSF160991">
    <property type="entry name" value="CV3147-like"/>
    <property type="match status" value="1"/>
</dbReference>
<evidence type="ECO:0000259" key="1">
    <source>
        <dbReference type="Pfam" id="PF06032"/>
    </source>
</evidence>
<accession>A0A329BL81</accession>
<evidence type="ECO:0000313" key="3">
    <source>
        <dbReference type="EMBL" id="RAS22637.1"/>
    </source>
</evidence>
<feature type="domain" description="S-Me-THD N-terminal" evidence="1">
    <location>
        <begin position="8"/>
        <end position="171"/>
    </location>
</feature>
<dbReference type="EMBL" id="QLTK01000023">
    <property type="protein sequence ID" value="RAS22637.1"/>
    <property type="molecule type" value="Genomic_DNA"/>
</dbReference>
<name>A0A329BL81_9BURK</name>
<dbReference type="AlphaFoldDB" id="A0A329BL81"/>
<evidence type="ECO:0000259" key="2">
    <source>
        <dbReference type="Pfam" id="PF20906"/>
    </source>
</evidence>
<feature type="domain" description="S-Me-THD-like C-terminal" evidence="2">
    <location>
        <begin position="194"/>
        <end position="342"/>
    </location>
</feature>
<dbReference type="Gene3D" id="2.40.390.10">
    <property type="entry name" value="CV3147-like"/>
    <property type="match status" value="1"/>
</dbReference>
<dbReference type="OrthoDB" id="7441206at2"/>
<sequence>MAYELGPQDLEPLLLGGAFFGSGGGGTVESARHLAANFRKGDYYPRETVTVVTVEEASGPDALGDAVMVAYLGAPEAINSATYPTGPVLAVQSVQERLAAQGRKLAYIAPPESGALGFSVACLVAAKLGLAVIDADGAGRAVPSLPMLTYAAREIDPRPAYLVSQSGLNVELNVTPRHSHTSGGTSHQRDVSAIVEQMIRPIVGDPEFNQFGGLAMWVMTPAELGGALPIRGTLNRALTLGRALGAGRVRNVPQMIAWLAEHSGISARAISEPGELVSAKVDTSGGFDVGKIGIKAGQHTYTVVYQNESLIAWDSRRPQPIVLAPDSIAYFVEGDGQSIFTNGDLVLEDGSLNPVVGKRKVTLIGWEAEAPLTVPGGLILESFLELLEPLGYLGPYVPVGKLQASPLRGELS</sequence>
<dbReference type="Pfam" id="PF06032">
    <property type="entry name" value="S-Me-THD_N"/>
    <property type="match status" value="1"/>
</dbReference>
<evidence type="ECO:0000313" key="4">
    <source>
        <dbReference type="Proteomes" id="UP000248918"/>
    </source>
</evidence>
<organism evidence="3 4">
    <name type="scientific">Paraburkholderia bryophila</name>
    <dbReference type="NCBI Taxonomy" id="420952"/>
    <lineage>
        <taxon>Bacteria</taxon>
        <taxon>Pseudomonadati</taxon>
        <taxon>Pseudomonadota</taxon>
        <taxon>Betaproteobacteria</taxon>
        <taxon>Burkholderiales</taxon>
        <taxon>Burkholderiaceae</taxon>
        <taxon>Paraburkholderia</taxon>
    </lineage>
</organism>
<dbReference type="InterPro" id="IPR048350">
    <property type="entry name" value="S-Me-THD-like_C"/>
</dbReference>
<dbReference type="InterPro" id="IPR024071">
    <property type="entry name" value="S-Me-THD_C_sf"/>
</dbReference>
<reference evidence="3 4" key="1">
    <citation type="submission" date="2018-06" db="EMBL/GenBank/DDBJ databases">
        <title>Genomic Encyclopedia of Type Strains, Phase III (KMG-III): the genomes of soil and plant-associated and newly described type strains.</title>
        <authorList>
            <person name="Whitman W."/>
        </authorList>
    </citation>
    <scope>NUCLEOTIDE SEQUENCE [LARGE SCALE GENOMIC DNA]</scope>
    <source>
        <strain evidence="3 4">LMG 23644</strain>
    </source>
</reference>
<comment type="caution">
    <text evidence="3">The sequence shown here is derived from an EMBL/GenBank/DDBJ whole genome shotgun (WGS) entry which is preliminary data.</text>
</comment>
<dbReference type="InterPro" id="IPR010318">
    <property type="entry name" value="S-Me-THD_N"/>
</dbReference>
<protein>
    <recommendedName>
        <fullName evidence="5">DUF917 family protein</fullName>
    </recommendedName>
</protein>
<dbReference type="InterPro" id="IPR027479">
    <property type="entry name" value="S-Me-THD_N_sf"/>
</dbReference>
<dbReference type="Gene3D" id="3.40.1610.10">
    <property type="entry name" value="CV3147-like domain"/>
    <property type="match status" value="1"/>
</dbReference>